<reference evidence="1 2" key="1">
    <citation type="submission" date="2017-05" db="EMBL/GenBank/DDBJ databases">
        <authorList>
            <person name="Varghese N."/>
            <person name="Submissions S."/>
        </authorList>
    </citation>
    <scope>NUCLEOTIDE SEQUENCE [LARGE SCALE GENOMIC DNA]</scope>
    <source>
        <strain evidence="1 2">DSM 21194</strain>
    </source>
</reference>
<proteinExistence type="predicted"/>
<name>A0A521EGB2_9BACT</name>
<gene>
    <name evidence="1" type="ORF">SAMN06265218_11639</name>
</gene>
<dbReference type="AlphaFoldDB" id="A0A521EGB2"/>
<organism evidence="1 2">
    <name type="scientific">Fodinibius sediminis</name>
    <dbReference type="NCBI Taxonomy" id="1214077"/>
    <lineage>
        <taxon>Bacteria</taxon>
        <taxon>Pseudomonadati</taxon>
        <taxon>Balneolota</taxon>
        <taxon>Balneolia</taxon>
        <taxon>Balneolales</taxon>
        <taxon>Balneolaceae</taxon>
        <taxon>Fodinibius</taxon>
    </lineage>
</organism>
<evidence type="ECO:0000313" key="2">
    <source>
        <dbReference type="Proteomes" id="UP000317593"/>
    </source>
</evidence>
<evidence type="ECO:0000313" key="1">
    <source>
        <dbReference type="EMBL" id="SMO82953.1"/>
    </source>
</evidence>
<dbReference type="Proteomes" id="UP000317593">
    <property type="component" value="Unassembled WGS sequence"/>
</dbReference>
<accession>A0A521EGB2</accession>
<protein>
    <submittedName>
        <fullName evidence="1">Uncharacterized protein</fullName>
    </submittedName>
</protein>
<sequence length="49" mass="5528">MLLCPYKKEKYINALTTVVDVKSPLPKAPRLIAPATKILPVVVVKPWKR</sequence>
<keyword evidence="2" id="KW-1185">Reference proteome</keyword>
<dbReference type="EMBL" id="FXTH01000016">
    <property type="protein sequence ID" value="SMO82953.1"/>
    <property type="molecule type" value="Genomic_DNA"/>
</dbReference>